<dbReference type="OrthoDB" id="1682334at2"/>
<dbReference type="EMBL" id="QTTN01000001">
    <property type="protein sequence ID" value="REE94621.1"/>
    <property type="molecule type" value="Genomic_DNA"/>
</dbReference>
<gene>
    <name evidence="1" type="ORF">A8990_101417</name>
</gene>
<accession>A0A3D9SSD2</accession>
<sequence>MRIPISGFIIQSGDDESLHSHRLYITSWNGYPRQNHVHPMSGVTSIDDGHSHQYASWTSPAPTGVPHVHGYNMMTYVSQGHTHLIQGTTGPAIAMPGGGHYHVFQGFTTINGSNPHSHGYNGRTGNEVSTM</sequence>
<proteinExistence type="predicted"/>
<reference evidence="1 2" key="1">
    <citation type="submission" date="2018-08" db="EMBL/GenBank/DDBJ databases">
        <title>Genomic Encyclopedia of Type Strains, Phase III (KMG-III): the genomes of soil and plant-associated and newly described type strains.</title>
        <authorList>
            <person name="Whitman W."/>
        </authorList>
    </citation>
    <scope>NUCLEOTIDE SEQUENCE [LARGE SCALE GENOMIC DNA]</scope>
    <source>
        <strain evidence="1 2">CGMCC 1.10966</strain>
    </source>
</reference>
<comment type="caution">
    <text evidence="1">The sequence shown here is derived from an EMBL/GenBank/DDBJ whole genome shotgun (WGS) entry which is preliminary data.</text>
</comment>
<evidence type="ECO:0000313" key="1">
    <source>
        <dbReference type="EMBL" id="REE94621.1"/>
    </source>
</evidence>
<dbReference type="RefSeq" id="WP_116187321.1">
    <property type="nucleotide sequence ID" value="NZ_QTTN01000001.1"/>
</dbReference>
<dbReference type="InterPro" id="IPR024307">
    <property type="entry name" value="YmaF"/>
</dbReference>
<protein>
    <submittedName>
        <fullName evidence="1">YmaF-like protein</fullName>
    </submittedName>
</protein>
<dbReference type="Proteomes" id="UP000256304">
    <property type="component" value="Unassembled WGS sequence"/>
</dbReference>
<evidence type="ECO:0000313" key="2">
    <source>
        <dbReference type="Proteomes" id="UP000256304"/>
    </source>
</evidence>
<dbReference type="Pfam" id="PF12788">
    <property type="entry name" value="YmaF"/>
    <property type="match status" value="1"/>
</dbReference>
<keyword evidence="2" id="KW-1185">Reference proteome</keyword>
<dbReference type="AlphaFoldDB" id="A0A3D9SSD2"/>
<name>A0A3D9SSD2_9BACL</name>
<organism evidence="1 2">
    <name type="scientific">Paenibacillus taihuensis</name>
    <dbReference type="NCBI Taxonomy" id="1156355"/>
    <lineage>
        <taxon>Bacteria</taxon>
        <taxon>Bacillati</taxon>
        <taxon>Bacillota</taxon>
        <taxon>Bacilli</taxon>
        <taxon>Bacillales</taxon>
        <taxon>Paenibacillaceae</taxon>
        <taxon>Paenibacillus</taxon>
    </lineage>
</organism>